<comment type="caution">
    <text evidence="2">The sequence shown here is derived from an EMBL/GenBank/DDBJ whole genome shotgun (WGS) entry which is preliminary data.</text>
</comment>
<organism evidence="2 3">
    <name type="scientific">Clostridium neonatale</name>
    <dbReference type="NCBI Taxonomy" id="137838"/>
    <lineage>
        <taxon>Bacteria</taxon>
        <taxon>Bacillati</taxon>
        <taxon>Bacillota</taxon>
        <taxon>Clostridia</taxon>
        <taxon>Eubacteriales</taxon>
        <taxon>Clostridiaceae</taxon>
        <taxon>Clostridium</taxon>
    </lineage>
</organism>
<dbReference type="CDD" id="cd07516">
    <property type="entry name" value="HAD_Pase"/>
    <property type="match status" value="1"/>
</dbReference>
<dbReference type="SUPFAM" id="SSF56784">
    <property type="entry name" value="HAD-like"/>
    <property type="match status" value="1"/>
</dbReference>
<dbReference type="Gene3D" id="3.40.50.1000">
    <property type="entry name" value="HAD superfamily/HAD-like"/>
    <property type="match status" value="1"/>
</dbReference>
<keyword evidence="2" id="KW-0378">Hydrolase</keyword>
<dbReference type="SFLD" id="SFLDS00003">
    <property type="entry name" value="Haloacid_Dehalogenase"/>
    <property type="match status" value="1"/>
</dbReference>
<dbReference type="STRING" id="137838.GCA_001458595_03855"/>
<dbReference type="EMBL" id="CAMTCP010000111">
    <property type="protein sequence ID" value="CAI3565583.1"/>
    <property type="molecule type" value="Genomic_DNA"/>
</dbReference>
<dbReference type="SFLD" id="SFLDG01140">
    <property type="entry name" value="C2.B:_Phosphomannomutase_and_P"/>
    <property type="match status" value="1"/>
</dbReference>
<dbReference type="AlphaFoldDB" id="A0A2A7MKX0"/>
<evidence type="ECO:0000313" key="3">
    <source>
        <dbReference type="Proteomes" id="UP000220840"/>
    </source>
</evidence>
<dbReference type="PANTHER" id="PTHR10000:SF55">
    <property type="entry name" value="5-AMINO-6-(5-PHOSPHO-D-RIBITYLAMINO)URACIL PHOSPHATASE YCSE"/>
    <property type="match status" value="1"/>
</dbReference>
<dbReference type="GO" id="GO:0005829">
    <property type="term" value="C:cytosol"/>
    <property type="evidence" value="ECO:0007669"/>
    <property type="project" value="TreeGrafter"/>
</dbReference>
<dbReference type="OrthoDB" id="9781413at2"/>
<evidence type="ECO:0000313" key="2">
    <source>
        <dbReference type="EMBL" id="PEG32345.1"/>
    </source>
</evidence>
<reference evidence="1" key="2">
    <citation type="submission" date="2022-10" db="EMBL/GenBank/DDBJ databases">
        <authorList>
            <person name="Aires J."/>
            <person name="Mesa V."/>
        </authorList>
    </citation>
    <scope>NUCLEOTIDE SEQUENCE</scope>
    <source>
        <strain evidence="1">Clostridium neonatale JD116</strain>
    </source>
</reference>
<protein>
    <submittedName>
        <fullName evidence="2">Cof-type HAD-IIB family hydrolase</fullName>
    </submittedName>
    <submittedName>
        <fullName evidence="1">HAD-superfamily hydrolase, Cof-like</fullName>
    </submittedName>
</protein>
<dbReference type="GO" id="GO:0016791">
    <property type="term" value="F:phosphatase activity"/>
    <property type="evidence" value="ECO:0007669"/>
    <property type="project" value="TreeGrafter"/>
</dbReference>
<dbReference type="PROSITE" id="PS01228">
    <property type="entry name" value="COF_1"/>
    <property type="match status" value="1"/>
</dbReference>
<dbReference type="GO" id="GO:0000287">
    <property type="term" value="F:magnesium ion binding"/>
    <property type="evidence" value="ECO:0007669"/>
    <property type="project" value="TreeGrafter"/>
</dbReference>
<dbReference type="PANTHER" id="PTHR10000">
    <property type="entry name" value="PHOSPHOSERINE PHOSPHATASE"/>
    <property type="match status" value="1"/>
</dbReference>
<gene>
    <name evidence="1" type="ORF">CNEO2_10225</name>
    <name evidence="2" type="ORF">CQ394_11820</name>
</gene>
<dbReference type="RefSeq" id="WP_058296490.1">
    <property type="nucleotide sequence ID" value="NZ_CAMRXB010000054.1"/>
</dbReference>
<proteinExistence type="predicted"/>
<dbReference type="Pfam" id="PF08282">
    <property type="entry name" value="Hydrolase_3"/>
    <property type="match status" value="1"/>
</dbReference>
<dbReference type="Gene3D" id="3.30.1240.10">
    <property type="match status" value="1"/>
</dbReference>
<dbReference type="NCBIfam" id="TIGR00099">
    <property type="entry name" value="Cof-subfamily"/>
    <property type="match status" value="1"/>
</dbReference>
<dbReference type="InterPro" id="IPR023214">
    <property type="entry name" value="HAD_sf"/>
</dbReference>
<sequence>MIKLIASDMDGTLLNDEHDIDIETVEAIRKAEEAGIIFAISTGREYESVKCVLDKHNIKCQCVLSNGAEYRDEDGNILEVININDVTAKDIMYILKENNLTARIFTDKGVYTTSSEEDALQEVTYRTLSFNPEMSMEEAREQAKKEPFFVSLQYVKDIEEFFKQDVEVRKFVAFHKDINLIDTVKKKMGRLEGLAVSSSFRDNIEITDKNAQKGIILEKVAGKLGINKNDVMILGDSFNDYSMFEIFEESVAMKNAIPEVKEIAKYVTEANSDLGVAKAIYRVLNNEMETMINNEK</sequence>
<dbReference type="Proteomes" id="UP001189143">
    <property type="component" value="Unassembled WGS sequence"/>
</dbReference>
<keyword evidence="3" id="KW-1185">Reference proteome</keyword>
<accession>A0A2A7MKX0</accession>
<dbReference type="InterPro" id="IPR006379">
    <property type="entry name" value="HAD-SF_hydro_IIB"/>
</dbReference>
<evidence type="ECO:0000313" key="1">
    <source>
        <dbReference type="EMBL" id="CAI3565583.1"/>
    </source>
</evidence>
<reference evidence="2 3" key="1">
    <citation type="submission" date="2017-10" db="EMBL/GenBank/DDBJ databases">
        <title>Effective Description of Clostridium neonatale sp. nov. linked to necrotizing enterocolitis in neonates and a clarification of species assignable to the genus Clostridium (Prazmowski 1880) emend. Lawson and Rainey 2016.</title>
        <authorList>
            <person name="Bernard K."/>
            <person name="Burdz T."/>
            <person name="Wiebe D."/>
            <person name="Balcewich B."/>
            <person name="Alfa M."/>
            <person name="Bernier A.-M."/>
        </authorList>
    </citation>
    <scope>NUCLEOTIDE SEQUENCE [LARGE SCALE GENOMIC DNA]</scope>
    <source>
        <strain evidence="2 3">LCDC99A005</strain>
    </source>
</reference>
<dbReference type="InterPro" id="IPR000150">
    <property type="entry name" value="Cof"/>
</dbReference>
<dbReference type="InterPro" id="IPR036412">
    <property type="entry name" value="HAD-like_sf"/>
</dbReference>
<dbReference type="EMBL" id="PDCJ01000001">
    <property type="protein sequence ID" value="PEG32345.1"/>
    <property type="molecule type" value="Genomic_DNA"/>
</dbReference>
<dbReference type="NCBIfam" id="TIGR01484">
    <property type="entry name" value="HAD-SF-IIB"/>
    <property type="match status" value="1"/>
</dbReference>
<name>A0A2A7MKX0_9CLOT</name>
<dbReference type="Proteomes" id="UP000220840">
    <property type="component" value="Unassembled WGS sequence"/>
</dbReference>